<dbReference type="Gene3D" id="3.30.1360.40">
    <property type="match status" value="1"/>
</dbReference>
<keyword evidence="1" id="KW-0547">Nucleotide-binding</keyword>
<evidence type="ECO:0000313" key="6">
    <source>
        <dbReference type="Proteomes" id="UP000030023"/>
    </source>
</evidence>
<dbReference type="SUPFAM" id="SSF50891">
    <property type="entry name" value="Cyclophilin-like"/>
    <property type="match status" value="1"/>
</dbReference>
<keyword evidence="6" id="KW-1185">Reference proteome</keyword>
<accession>A0ABR4XPJ9</accession>
<feature type="domain" description="Carboxyltransferase" evidence="4">
    <location>
        <begin position="4"/>
        <end position="215"/>
    </location>
</feature>
<dbReference type="GO" id="GO:0016787">
    <property type="term" value="F:hydrolase activity"/>
    <property type="evidence" value="ECO:0007669"/>
    <property type="project" value="UniProtKB-KW"/>
</dbReference>
<dbReference type="InterPro" id="IPR003833">
    <property type="entry name" value="CT_C_D"/>
</dbReference>
<dbReference type="NCBIfam" id="TIGR00370">
    <property type="entry name" value="5-oxoprolinase subunit PxpB"/>
    <property type="match status" value="1"/>
</dbReference>
<evidence type="ECO:0000313" key="5">
    <source>
        <dbReference type="EMBL" id="KGO27518.1"/>
    </source>
</evidence>
<name>A0ABR4XPJ9_9LACO</name>
<dbReference type="PANTHER" id="PTHR34698:SF2">
    <property type="entry name" value="5-OXOPROLINASE SUBUNIT B"/>
    <property type="match status" value="1"/>
</dbReference>
<evidence type="ECO:0000256" key="3">
    <source>
        <dbReference type="ARBA" id="ARBA00022840"/>
    </source>
</evidence>
<dbReference type="SUPFAM" id="SSF160467">
    <property type="entry name" value="PH0987 N-terminal domain-like"/>
    <property type="match status" value="1"/>
</dbReference>
<dbReference type="PANTHER" id="PTHR34698">
    <property type="entry name" value="5-OXOPROLINASE SUBUNIT B"/>
    <property type="match status" value="1"/>
</dbReference>
<evidence type="ECO:0000259" key="4">
    <source>
        <dbReference type="SMART" id="SM00796"/>
    </source>
</evidence>
<dbReference type="EMBL" id="AXCV01000410">
    <property type="protein sequence ID" value="KGO27518.1"/>
    <property type="molecule type" value="Genomic_DNA"/>
</dbReference>
<gene>
    <name evidence="5" type="ORF">Q757_07740</name>
</gene>
<comment type="caution">
    <text evidence="5">The sequence shown here is derived from an EMBL/GenBank/DDBJ whole genome shotgun (WGS) entry which is preliminary data.</text>
</comment>
<reference evidence="5 6" key="1">
    <citation type="journal article" date="2014" name="Antonie Van Leeuwenhoek">
        <title>Oenococcus alcoholitolerans sp. nov., a lactic acid bacteria isolated from cachaca and ethanol fermentation processes.</title>
        <authorList>
            <person name="Badotti F."/>
            <person name="Moreira A.P."/>
            <person name="Tonon L.A."/>
            <person name="de Lucena B.T."/>
            <person name="Gomes Fde C."/>
            <person name="Kruger R."/>
            <person name="Thompson C.C."/>
            <person name="de Morais M.A.Jr."/>
            <person name="Rosa C.A."/>
            <person name="Thompson F.L."/>
        </authorList>
    </citation>
    <scope>NUCLEOTIDE SEQUENCE [LARGE SCALE GENOMIC DNA]</scope>
    <source>
        <strain evidence="5 6">UFRJ-M7.2.18</strain>
    </source>
</reference>
<dbReference type="InterPro" id="IPR010016">
    <property type="entry name" value="PxpB"/>
</dbReference>
<dbReference type="Pfam" id="PF02682">
    <property type="entry name" value="CT_C_D"/>
    <property type="match status" value="1"/>
</dbReference>
<dbReference type="InterPro" id="IPR029000">
    <property type="entry name" value="Cyclophilin-like_dom_sf"/>
</dbReference>
<protein>
    <submittedName>
        <fullName evidence="5">Allophanate hydrolase</fullName>
    </submittedName>
</protein>
<keyword evidence="2 5" id="KW-0378">Hydrolase</keyword>
<dbReference type="Proteomes" id="UP000030023">
    <property type="component" value="Unassembled WGS sequence"/>
</dbReference>
<organism evidence="5 6">
    <name type="scientific">Oenococcus alcoholitolerans</name>
    <dbReference type="NCBI Taxonomy" id="931074"/>
    <lineage>
        <taxon>Bacteria</taxon>
        <taxon>Bacillati</taxon>
        <taxon>Bacillota</taxon>
        <taxon>Bacilli</taxon>
        <taxon>Lactobacillales</taxon>
        <taxon>Lactobacillaceae</taxon>
        <taxon>Oenococcus</taxon>
    </lineage>
</organism>
<dbReference type="SMART" id="SM00796">
    <property type="entry name" value="AHS1"/>
    <property type="match status" value="1"/>
</dbReference>
<proteinExistence type="predicted"/>
<keyword evidence="3" id="KW-0067">ATP-binding</keyword>
<dbReference type="Gene3D" id="2.40.100.10">
    <property type="entry name" value="Cyclophilin-like"/>
    <property type="match status" value="1"/>
</dbReference>
<evidence type="ECO:0000256" key="2">
    <source>
        <dbReference type="ARBA" id="ARBA00022801"/>
    </source>
</evidence>
<evidence type="ECO:0000256" key="1">
    <source>
        <dbReference type="ARBA" id="ARBA00022741"/>
    </source>
</evidence>
<sequence>MFEYRYQLISEEAFDLVFANKIDIKINWLIQNLARYLLKNISRYRGIIDLIPAYHTLTVYFDPLLISYQEAKQSLNNLLNSDLFKNSSFAKRIIEIPVCYDDEFGPDLKDLAEYAKMSIDQLIETHTNSDYYIYMLGFLPGFAYMGTVIDRIAMPRLAQPRKKLEAGSVGIAGKQTGMYPVQSPGGWRIIGRTPLILYDPNRPEPRYRAGDYIRFKSISKEQYEQIREQDRAGEYKLNTISGESDEY</sequence>